<dbReference type="GO" id="GO:0005886">
    <property type="term" value="C:plasma membrane"/>
    <property type="evidence" value="ECO:0007669"/>
    <property type="project" value="UniProtKB-SubCell"/>
</dbReference>
<dbReference type="InterPro" id="IPR015013">
    <property type="entry name" value="Transforming_GF_b_rcpt_2_ecto"/>
</dbReference>
<dbReference type="SUPFAM" id="SSF57302">
    <property type="entry name" value="Snake toxin-like"/>
    <property type="match status" value="1"/>
</dbReference>
<evidence type="ECO:0000256" key="23">
    <source>
        <dbReference type="ARBA" id="ARBA00023211"/>
    </source>
</evidence>
<evidence type="ECO:0000256" key="17">
    <source>
        <dbReference type="ARBA" id="ARBA00022842"/>
    </source>
</evidence>
<dbReference type="GO" id="GO:0006915">
    <property type="term" value="P:apoptotic process"/>
    <property type="evidence" value="ECO:0007669"/>
    <property type="project" value="UniProtKB-KW"/>
</dbReference>
<dbReference type="InterPro" id="IPR000333">
    <property type="entry name" value="TGFB_receptor"/>
</dbReference>
<dbReference type="PROSITE" id="PS00108">
    <property type="entry name" value="PROTEIN_KINASE_ST"/>
    <property type="match status" value="1"/>
</dbReference>
<evidence type="ECO:0000256" key="24">
    <source>
        <dbReference type="ARBA" id="ARBA00047681"/>
    </source>
</evidence>
<evidence type="ECO:0000256" key="2">
    <source>
        <dbReference type="ARBA" id="ARBA00004285"/>
    </source>
</evidence>
<dbReference type="PANTHER" id="PTHR23255">
    <property type="entry name" value="TRANSFORMING GROWTH FACTOR-BETA RECEPTOR TYPE I AND II"/>
    <property type="match status" value="1"/>
</dbReference>
<evidence type="ECO:0000256" key="9">
    <source>
        <dbReference type="ARBA" id="ARBA00022692"/>
    </source>
</evidence>
<keyword evidence="6" id="KW-0597">Phosphoprotein</keyword>
<keyword evidence="12" id="KW-0732">Signal</keyword>
<dbReference type="InterPro" id="IPR017441">
    <property type="entry name" value="Protein_kinase_ATP_BS"/>
</dbReference>
<proteinExistence type="inferred from homology"/>
<dbReference type="InterPro" id="IPR045860">
    <property type="entry name" value="Snake_toxin-like_sf"/>
</dbReference>
<keyword evidence="13 26" id="KW-0547">Nucleotide-binding</keyword>
<keyword evidence="14 27" id="KW-0418">Kinase</keyword>
<evidence type="ECO:0000256" key="21">
    <source>
        <dbReference type="ARBA" id="ARBA00023170"/>
    </source>
</evidence>
<dbReference type="Gene3D" id="3.30.200.20">
    <property type="entry name" value="Phosphorylase Kinase, domain 1"/>
    <property type="match status" value="1"/>
</dbReference>
<protein>
    <recommendedName>
        <fullName evidence="27">Serine/threonine-protein kinase receptor</fullName>
        <ecNumber evidence="27">2.7.11.30</ecNumber>
    </recommendedName>
</protein>
<evidence type="ECO:0000256" key="1">
    <source>
        <dbReference type="ARBA" id="ARBA00004251"/>
    </source>
</evidence>
<keyword evidence="18 27" id="KW-1133">Transmembrane helix</keyword>
<feature type="binding site" evidence="26">
    <location>
        <position position="358"/>
    </location>
    <ligand>
        <name>ATP</name>
        <dbReference type="ChEBI" id="CHEBI:30616"/>
    </ligand>
</feature>
<sequence length="644" mass="72036">MDQMSSDLRRRRAEAQEEEAAEGGPASVFVMNQLNERLETFRNLLPNRLNLPAGMPGFLPLNQLCKFCDVEPSSCSGTGTCGSSCNITSICQLPEEVCVAIWRKNETGFFMETLCHDPSKSLYGLMLDDHNSSTCVMREKNTTSGTAHVCSCRAEECNDVLSFSPAERDFEKVPSAETSPARRSRTGCRLFSSHRARSDSWPLSGPAGTPASEEAVMLAESAKAADSEDTVVDPTPEDSLVSVVLVSLLPLLVMGVVIGAMFYWYRVHRPRMHSQEWERGIKKRKPKSGGLDCSDVCVIMMDDDGSDSSSTLANNLNHNTEPLPIELDQLVGKGRFAQVFKAKLKQNASDQFETVAVKIFPYEEYASWKNEKDIFSNSDLRHENILHFLTAEEKKAQRQYWLITAFHARGNLQEYLTHNVISWEELKILGSSLAQGVSHLHSDRLPCGRPKVERVAIVHRDLKSSNILVKSDLTCCLCDFGLGLQLDSSLSVDDLANSGQVGTARYMAPEVLEARLNLENTESFKQADIYSMALVLWESDIEVRRCRRGEGLRACLRLQGARAPCVESMKDNVLRDRRRPEIPDTWLRRQGVAMMCGTIMECWDHDPEARLTAHCVAKRISEMEDELDKLSSHSSSTEKIPEEL</sequence>
<evidence type="ECO:0000256" key="15">
    <source>
        <dbReference type="ARBA" id="ARBA00022782"/>
    </source>
</evidence>
<evidence type="ECO:0000256" key="19">
    <source>
        <dbReference type="ARBA" id="ARBA00023136"/>
    </source>
</evidence>
<evidence type="ECO:0000256" key="28">
    <source>
        <dbReference type="SAM" id="MobiDB-lite"/>
    </source>
</evidence>
<dbReference type="KEGG" id="tng:GSTEN00012314G001"/>
<keyword evidence="8 27" id="KW-0808">Transferase</keyword>
<dbReference type="GO" id="GO:0030154">
    <property type="term" value="P:cell differentiation"/>
    <property type="evidence" value="ECO:0007669"/>
    <property type="project" value="UniProtKB-KW"/>
</dbReference>
<reference evidence="30" key="1">
    <citation type="journal article" date="2004" name="Nature">
        <title>Genome duplication in the teleost fish Tetraodon nigroviridis reveals the early vertebrate proto-karyotype.</title>
        <authorList>
            <person name="Jaillon O."/>
            <person name="Aury J.-M."/>
            <person name="Brunet F."/>
            <person name="Petit J.-L."/>
            <person name="Stange-Thomann N."/>
            <person name="Mauceli E."/>
            <person name="Bouneau L."/>
            <person name="Fischer C."/>
            <person name="Ozouf-Costaz C."/>
            <person name="Bernot A."/>
            <person name="Nicaud S."/>
            <person name="Jaffe D."/>
            <person name="Fisher S."/>
            <person name="Lutfalla G."/>
            <person name="Dossat C."/>
            <person name="Segurens B."/>
            <person name="Dasilva C."/>
            <person name="Salanoubat M."/>
            <person name="Levy M."/>
            <person name="Boudet N."/>
            <person name="Castellano S."/>
            <person name="Anthouard V."/>
            <person name="Jubin C."/>
            <person name="Castelli V."/>
            <person name="Katinka M."/>
            <person name="Vacherie B."/>
            <person name="Biemont C."/>
            <person name="Skalli Z."/>
            <person name="Cattolico L."/>
            <person name="Poulain J."/>
            <person name="De Berardinis V."/>
            <person name="Cruaud C."/>
            <person name="Duprat S."/>
            <person name="Brottier P."/>
            <person name="Coutanceau J.-P."/>
            <person name="Gouzy J."/>
            <person name="Parra G."/>
            <person name="Lardier G."/>
            <person name="Chapple C."/>
            <person name="McKernan K.J."/>
            <person name="McEwan P."/>
            <person name="Bosak S."/>
            <person name="Kellis M."/>
            <person name="Volff J.-N."/>
            <person name="Guigo R."/>
            <person name="Zody M.C."/>
            <person name="Mesirov J."/>
            <person name="Lindblad-Toh K."/>
            <person name="Birren B."/>
            <person name="Nusbaum C."/>
            <person name="Kahn D."/>
            <person name="Robinson-Rechavi M."/>
            <person name="Laudet V."/>
            <person name="Schachter V."/>
            <person name="Quetier F."/>
            <person name="Saurin W."/>
            <person name="Scarpelli C."/>
            <person name="Wincker P."/>
            <person name="Lander E.S."/>
            <person name="Weissenbach J."/>
            <person name="Roest Crollius H."/>
        </authorList>
    </citation>
    <scope>NUCLEOTIDE SEQUENCE [LARGE SCALE GENOMIC DNA]</scope>
</reference>
<keyword evidence="17 27" id="KW-0460">Magnesium</keyword>
<dbReference type="FunFam" id="2.10.60.10:FF:000009">
    <property type="entry name" value="TGF-beta receptor type-2"/>
    <property type="match status" value="1"/>
</dbReference>
<evidence type="ECO:0000256" key="6">
    <source>
        <dbReference type="ARBA" id="ARBA00022553"/>
    </source>
</evidence>
<organism evidence="30">
    <name type="scientific">Tetraodon nigroviridis</name>
    <name type="common">Spotted green pufferfish</name>
    <name type="synonym">Chelonodon nigroviridis</name>
    <dbReference type="NCBI Taxonomy" id="99883"/>
    <lineage>
        <taxon>Eukaryota</taxon>
        <taxon>Metazoa</taxon>
        <taxon>Chordata</taxon>
        <taxon>Craniata</taxon>
        <taxon>Vertebrata</taxon>
        <taxon>Euteleostomi</taxon>
        <taxon>Actinopterygii</taxon>
        <taxon>Neopterygii</taxon>
        <taxon>Teleostei</taxon>
        <taxon>Neoteleostei</taxon>
        <taxon>Acanthomorphata</taxon>
        <taxon>Eupercaria</taxon>
        <taxon>Tetraodontiformes</taxon>
        <taxon>Tetradontoidea</taxon>
        <taxon>Tetraodontidae</taxon>
        <taxon>Tetraodon</taxon>
    </lineage>
</organism>
<comment type="caution">
    <text evidence="30">The sequence shown here is derived from an EMBL/GenBank/DDBJ whole genome shotgun (WGS) entry which is preliminary data.</text>
</comment>
<dbReference type="InterPro" id="IPR000719">
    <property type="entry name" value="Prot_kinase_dom"/>
</dbReference>
<comment type="catalytic activity">
    <reaction evidence="25 27">
        <text>L-threonyl-[receptor-protein] + ATP = O-phospho-L-threonyl-[receptor-protein] + ADP + H(+)</text>
        <dbReference type="Rhea" id="RHEA:44880"/>
        <dbReference type="Rhea" id="RHEA-COMP:11024"/>
        <dbReference type="Rhea" id="RHEA-COMP:11025"/>
        <dbReference type="ChEBI" id="CHEBI:15378"/>
        <dbReference type="ChEBI" id="CHEBI:30013"/>
        <dbReference type="ChEBI" id="CHEBI:30616"/>
        <dbReference type="ChEBI" id="CHEBI:61977"/>
        <dbReference type="ChEBI" id="CHEBI:456216"/>
        <dbReference type="EC" id="2.7.11.30"/>
    </reaction>
</comment>
<evidence type="ECO:0000259" key="29">
    <source>
        <dbReference type="PROSITE" id="PS50011"/>
    </source>
</evidence>
<keyword evidence="21 27" id="KW-0675">Receptor</keyword>
<dbReference type="GO" id="GO:0045121">
    <property type="term" value="C:membrane raft"/>
    <property type="evidence" value="ECO:0007669"/>
    <property type="project" value="UniProtKB-SubCell"/>
</dbReference>
<keyword evidence="23 27" id="KW-0464">Manganese</keyword>
<feature type="region of interest" description="Disordered" evidence="28">
    <location>
        <begin position="1"/>
        <end position="24"/>
    </location>
</feature>
<keyword evidence="15" id="KW-0221">Differentiation</keyword>
<dbReference type="GO" id="GO:0007507">
    <property type="term" value="P:heart development"/>
    <property type="evidence" value="ECO:0007669"/>
    <property type="project" value="TreeGrafter"/>
</dbReference>
<evidence type="ECO:0000256" key="14">
    <source>
        <dbReference type="ARBA" id="ARBA00022777"/>
    </source>
</evidence>
<feature type="domain" description="Protein kinase" evidence="29">
    <location>
        <begin position="325"/>
        <end position="627"/>
    </location>
</feature>
<evidence type="ECO:0000256" key="8">
    <source>
        <dbReference type="ARBA" id="ARBA00022679"/>
    </source>
</evidence>
<keyword evidence="22" id="KW-0325">Glycoprotein</keyword>
<dbReference type="SMART" id="SM00220">
    <property type="entry name" value="S_TKc"/>
    <property type="match status" value="1"/>
</dbReference>
<evidence type="ECO:0000256" key="11">
    <source>
        <dbReference type="ARBA" id="ARBA00022723"/>
    </source>
</evidence>
<feature type="transmembrane region" description="Helical" evidence="27">
    <location>
        <begin position="240"/>
        <end position="265"/>
    </location>
</feature>
<reference evidence="30" key="2">
    <citation type="submission" date="2004-02" db="EMBL/GenBank/DDBJ databases">
        <authorList>
            <consortium name="Genoscope"/>
            <consortium name="Whitehead Institute Centre for Genome Research"/>
        </authorList>
    </citation>
    <scope>NUCLEOTIDE SEQUENCE</scope>
</reference>
<evidence type="ECO:0000256" key="10">
    <source>
        <dbReference type="ARBA" id="ARBA00022703"/>
    </source>
</evidence>
<evidence type="ECO:0000256" key="18">
    <source>
        <dbReference type="ARBA" id="ARBA00022989"/>
    </source>
</evidence>
<dbReference type="PROSITE" id="PS50011">
    <property type="entry name" value="PROTEIN_KINASE_DOM"/>
    <property type="match status" value="1"/>
</dbReference>
<comment type="catalytic activity">
    <reaction evidence="24">
        <text>L-seryl-[receptor-protein] + ATP = O-phospho-L-seryl-[receptor-protein] + ADP + H(+)</text>
        <dbReference type="Rhea" id="RHEA:18673"/>
        <dbReference type="Rhea" id="RHEA-COMP:11022"/>
        <dbReference type="Rhea" id="RHEA-COMP:11023"/>
        <dbReference type="ChEBI" id="CHEBI:15378"/>
        <dbReference type="ChEBI" id="CHEBI:29999"/>
        <dbReference type="ChEBI" id="CHEBI:30616"/>
        <dbReference type="ChEBI" id="CHEBI:83421"/>
        <dbReference type="ChEBI" id="CHEBI:456216"/>
        <dbReference type="EC" id="2.7.11.30"/>
    </reaction>
</comment>
<dbReference type="Pfam" id="PF08917">
    <property type="entry name" value="ecTbetaR2"/>
    <property type="match status" value="1"/>
</dbReference>
<dbReference type="EMBL" id="CAAE01013842">
    <property type="protein sequence ID" value="CAF95595.1"/>
    <property type="molecule type" value="Genomic_DNA"/>
</dbReference>
<evidence type="ECO:0000256" key="22">
    <source>
        <dbReference type="ARBA" id="ARBA00023180"/>
    </source>
</evidence>
<evidence type="ECO:0000256" key="7">
    <source>
        <dbReference type="ARBA" id="ARBA00022604"/>
    </source>
</evidence>
<dbReference type="GO" id="GO:0043235">
    <property type="term" value="C:receptor complex"/>
    <property type="evidence" value="ECO:0007669"/>
    <property type="project" value="TreeGrafter"/>
</dbReference>
<keyword evidence="10" id="KW-0053">Apoptosis</keyword>
<keyword evidence="16 26" id="KW-0067">ATP-binding</keyword>
<feature type="non-terminal residue" evidence="30">
    <location>
        <position position="644"/>
    </location>
</feature>
<dbReference type="InterPro" id="IPR011009">
    <property type="entry name" value="Kinase-like_dom_sf"/>
</dbReference>
<evidence type="ECO:0000256" key="26">
    <source>
        <dbReference type="PROSITE-ProRule" id="PRU10141"/>
    </source>
</evidence>
<dbReference type="OrthoDB" id="547665at2759"/>
<evidence type="ECO:0000256" key="27">
    <source>
        <dbReference type="RuleBase" id="RU361271"/>
    </source>
</evidence>
<gene>
    <name evidence="30" type="ORF">GSTENG00012314001</name>
</gene>
<evidence type="ECO:0000256" key="5">
    <source>
        <dbReference type="ARBA" id="ARBA00022527"/>
    </source>
</evidence>
<keyword evidence="4" id="KW-1003">Cell membrane</keyword>
<evidence type="ECO:0000256" key="25">
    <source>
        <dbReference type="ARBA" id="ARBA00048773"/>
    </source>
</evidence>
<dbReference type="InterPro" id="IPR008271">
    <property type="entry name" value="Ser/Thr_kinase_AS"/>
</dbReference>
<keyword evidence="19 27" id="KW-0472">Membrane</keyword>
<dbReference type="PROSITE" id="PS00107">
    <property type="entry name" value="PROTEIN_KINASE_ATP"/>
    <property type="match status" value="1"/>
</dbReference>
<dbReference type="Pfam" id="PF00069">
    <property type="entry name" value="Pkinase"/>
    <property type="match status" value="1"/>
</dbReference>
<keyword evidence="9 27" id="KW-0812">Transmembrane</keyword>
<dbReference type="SUPFAM" id="SSF56112">
    <property type="entry name" value="Protein kinase-like (PK-like)"/>
    <property type="match status" value="1"/>
</dbReference>
<dbReference type="GO" id="GO:0005524">
    <property type="term" value="F:ATP binding"/>
    <property type="evidence" value="ECO:0007669"/>
    <property type="project" value="UniProtKB-UniRule"/>
</dbReference>
<dbReference type="GO" id="GO:0005026">
    <property type="term" value="F:transforming growth factor beta receptor activity, type II"/>
    <property type="evidence" value="ECO:0007669"/>
    <property type="project" value="InterPro"/>
</dbReference>
<dbReference type="Gene3D" id="2.10.60.10">
    <property type="entry name" value="CD59"/>
    <property type="match status" value="1"/>
</dbReference>
<accession>Q4SUT7</accession>
<evidence type="ECO:0000256" key="4">
    <source>
        <dbReference type="ARBA" id="ARBA00022475"/>
    </source>
</evidence>
<dbReference type="Gene3D" id="1.10.510.10">
    <property type="entry name" value="Transferase(Phosphotransferase) domain 1"/>
    <property type="match status" value="1"/>
</dbReference>
<evidence type="ECO:0000256" key="12">
    <source>
        <dbReference type="ARBA" id="ARBA00022729"/>
    </source>
</evidence>
<evidence type="ECO:0000256" key="3">
    <source>
        <dbReference type="ARBA" id="ARBA00009605"/>
    </source>
</evidence>
<dbReference type="GO" id="GO:0071363">
    <property type="term" value="P:cellular response to growth factor stimulus"/>
    <property type="evidence" value="ECO:0007669"/>
    <property type="project" value="TreeGrafter"/>
</dbReference>
<evidence type="ECO:0000313" key="30">
    <source>
        <dbReference type="EMBL" id="CAF95595.1"/>
    </source>
</evidence>
<evidence type="ECO:0000256" key="20">
    <source>
        <dbReference type="ARBA" id="ARBA00023157"/>
    </source>
</evidence>
<dbReference type="FunFam" id="3.30.200.20:FF:000213">
    <property type="entry name" value="TGF-beta receptor type-2"/>
    <property type="match status" value="1"/>
</dbReference>
<dbReference type="PANTHER" id="PTHR23255:SF55">
    <property type="entry name" value="TGF-BETA RECEPTOR TYPE-2"/>
    <property type="match status" value="1"/>
</dbReference>
<evidence type="ECO:0000256" key="13">
    <source>
        <dbReference type="ARBA" id="ARBA00022741"/>
    </source>
</evidence>
<keyword evidence="11 27" id="KW-0479">Metal-binding</keyword>
<keyword evidence="20" id="KW-1015">Disulfide bond</keyword>
<dbReference type="PRINTS" id="PR00653">
    <property type="entry name" value="ACTIVIN2R"/>
</dbReference>
<dbReference type="CDD" id="cd23538">
    <property type="entry name" value="TFP_LU_ECD_TGFR2"/>
    <property type="match status" value="1"/>
</dbReference>
<comment type="similarity">
    <text evidence="3 27">Belongs to the protein kinase superfamily. TKL Ser/Thr protein kinase family. TGFB receptor subfamily.</text>
</comment>
<name>Q4SUT7_TETNG</name>
<comment type="subcellular location">
    <subcellularLocation>
        <location evidence="1">Cell membrane</location>
        <topology evidence="1">Single-pass type I membrane protein</topology>
    </subcellularLocation>
    <subcellularLocation>
        <location evidence="2">Membrane raft</location>
    </subcellularLocation>
    <subcellularLocation>
        <location evidence="27">Membrane</location>
        <topology evidence="27">Single-pass type I membrane protein</topology>
    </subcellularLocation>
</comment>
<dbReference type="AlphaFoldDB" id="Q4SUT7"/>
<keyword evidence="7" id="KW-0341">Growth regulation</keyword>
<dbReference type="EC" id="2.7.11.30" evidence="27"/>
<evidence type="ECO:0000256" key="16">
    <source>
        <dbReference type="ARBA" id="ARBA00022840"/>
    </source>
</evidence>
<dbReference type="GO" id="GO:0046872">
    <property type="term" value="F:metal ion binding"/>
    <property type="evidence" value="ECO:0007669"/>
    <property type="project" value="UniProtKB-KW"/>
</dbReference>
<comment type="cofactor">
    <cofactor evidence="27">
        <name>Mg(2+)</name>
        <dbReference type="ChEBI" id="CHEBI:18420"/>
    </cofactor>
    <cofactor evidence="27">
        <name>Mn(2+)</name>
        <dbReference type="ChEBI" id="CHEBI:29035"/>
    </cofactor>
</comment>
<keyword evidence="5 27" id="KW-0723">Serine/threonine-protein kinase</keyword>